<dbReference type="Proteomes" id="UP000007266">
    <property type="component" value="Linkage group 5"/>
</dbReference>
<dbReference type="PROSITE" id="PS51155">
    <property type="entry name" value="CHIT_BIND_RR_2"/>
    <property type="match status" value="1"/>
</dbReference>
<reference evidence="2 3" key="1">
    <citation type="journal article" date="2008" name="Nature">
        <title>The genome of the model beetle and pest Tribolium castaneum.</title>
        <authorList>
            <consortium name="Tribolium Genome Sequencing Consortium"/>
            <person name="Richards S."/>
            <person name="Gibbs R.A."/>
            <person name="Weinstock G.M."/>
            <person name="Brown S.J."/>
            <person name="Denell R."/>
            <person name="Beeman R.W."/>
            <person name="Gibbs R."/>
            <person name="Beeman R.W."/>
            <person name="Brown S.J."/>
            <person name="Bucher G."/>
            <person name="Friedrich M."/>
            <person name="Grimmelikhuijzen C.J."/>
            <person name="Klingler M."/>
            <person name="Lorenzen M."/>
            <person name="Richards S."/>
            <person name="Roth S."/>
            <person name="Schroder R."/>
            <person name="Tautz D."/>
            <person name="Zdobnov E.M."/>
            <person name="Muzny D."/>
            <person name="Gibbs R.A."/>
            <person name="Weinstock G.M."/>
            <person name="Attaway T."/>
            <person name="Bell S."/>
            <person name="Buhay C.J."/>
            <person name="Chandrabose M.N."/>
            <person name="Chavez D."/>
            <person name="Clerk-Blankenburg K.P."/>
            <person name="Cree A."/>
            <person name="Dao M."/>
            <person name="Davis C."/>
            <person name="Chacko J."/>
            <person name="Dinh H."/>
            <person name="Dugan-Rocha S."/>
            <person name="Fowler G."/>
            <person name="Garner T.T."/>
            <person name="Garnes J."/>
            <person name="Gnirke A."/>
            <person name="Hawes A."/>
            <person name="Hernandez J."/>
            <person name="Hines S."/>
            <person name="Holder M."/>
            <person name="Hume J."/>
            <person name="Jhangiani S.N."/>
            <person name="Joshi V."/>
            <person name="Khan Z.M."/>
            <person name="Jackson L."/>
            <person name="Kovar C."/>
            <person name="Kowis A."/>
            <person name="Lee S."/>
            <person name="Lewis L.R."/>
            <person name="Margolis J."/>
            <person name="Morgan M."/>
            <person name="Nazareth L.V."/>
            <person name="Nguyen N."/>
            <person name="Okwuonu G."/>
            <person name="Parker D."/>
            <person name="Richards S."/>
            <person name="Ruiz S.J."/>
            <person name="Santibanez J."/>
            <person name="Savard J."/>
            <person name="Scherer S.E."/>
            <person name="Schneider B."/>
            <person name="Sodergren E."/>
            <person name="Tautz D."/>
            <person name="Vattahil S."/>
            <person name="Villasana D."/>
            <person name="White C.S."/>
            <person name="Wright R."/>
            <person name="Park Y."/>
            <person name="Beeman R.W."/>
            <person name="Lord J."/>
            <person name="Oppert B."/>
            <person name="Lorenzen M."/>
            <person name="Brown S."/>
            <person name="Wang L."/>
            <person name="Savard J."/>
            <person name="Tautz D."/>
            <person name="Richards S."/>
            <person name="Weinstock G."/>
            <person name="Gibbs R.A."/>
            <person name="Liu Y."/>
            <person name="Worley K."/>
            <person name="Weinstock G."/>
            <person name="Elsik C.G."/>
            <person name="Reese J.T."/>
            <person name="Elhaik E."/>
            <person name="Landan G."/>
            <person name="Graur D."/>
            <person name="Arensburger P."/>
            <person name="Atkinson P."/>
            <person name="Beeman R.W."/>
            <person name="Beidler J."/>
            <person name="Brown S.J."/>
            <person name="Demuth J.P."/>
            <person name="Drury D.W."/>
            <person name="Du Y.Z."/>
            <person name="Fujiwara H."/>
            <person name="Lorenzen M."/>
            <person name="Maselli V."/>
            <person name="Osanai M."/>
            <person name="Park Y."/>
            <person name="Robertson H.M."/>
            <person name="Tu Z."/>
            <person name="Wang J.J."/>
            <person name="Wang S."/>
            <person name="Richards S."/>
            <person name="Song H."/>
            <person name="Zhang L."/>
            <person name="Sodergren E."/>
            <person name="Werner D."/>
            <person name="Stanke M."/>
            <person name="Morgenstern B."/>
            <person name="Solovyev V."/>
            <person name="Kosarev P."/>
            <person name="Brown G."/>
            <person name="Chen H.C."/>
            <person name="Ermolaeva O."/>
            <person name="Hlavina W."/>
            <person name="Kapustin Y."/>
            <person name="Kiryutin B."/>
            <person name="Kitts P."/>
            <person name="Maglott D."/>
            <person name="Pruitt K."/>
            <person name="Sapojnikov V."/>
            <person name="Souvorov A."/>
            <person name="Mackey A.J."/>
            <person name="Waterhouse R.M."/>
            <person name="Wyder S."/>
            <person name="Zdobnov E.M."/>
            <person name="Zdobnov E.M."/>
            <person name="Wyder S."/>
            <person name="Kriventseva E.V."/>
            <person name="Kadowaki T."/>
            <person name="Bork P."/>
            <person name="Aranda M."/>
            <person name="Bao R."/>
            <person name="Beermann A."/>
            <person name="Berns N."/>
            <person name="Bolognesi R."/>
            <person name="Bonneton F."/>
            <person name="Bopp D."/>
            <person name="Brown S.J."/>
            <person name="Bucher G."/>
            <person name="Butts T."/>
            <person name="Chaumot A."/>
            <person name="Denell R.E."/>
            <person name="Ferrier D.E."/>
            <person name="Friedrich M."/>
            <person name="Gordon C.M."/>
            <person name="Jindra M."/>
            <person name="Klingler M."/>
            <person name="Lan Q."/>
            <person name="Lattorff H.M."/>
            <person name="Laudet V."/>
            <person name="von Levetsow C."/>
            <person name="Liu Z."/>
            <person name="Lutz R."/>
            <person name="Lynch J.A."/>
            <person name="da Fonseca R.N."/>
            <person name="Posnien N."/>
            <person name="Reuter R."/>
            <person name="Roth S."/>
            <person name="Savard J."/>
            <person name="Schinko J.B."/>
            <person name="Schmitt C."/>
            <person name="Schoppmeier M."/>
            <person name="Schroder R."/>
            <person name="Shippy T.D."/>
            <person name="Simonnet F."/>
            <person name="Marques-Souza H."/>
            <person name="Tautz D."/>
            <person name="Tomoyasu Y."/>
            <person name="Trauner J."/>
            <person name="Van der Zee M."/>
            <person name="Vervoort M."/>
            <person name="Wittkopp N."/>
            <person name="Wimmer E.A."/>
            <person name="Yang X."/>
            <person name="Jones A.K."/>
            <person name="Sattelle D.B."/>
            <person name="Ebert P.R."/>
            <person name="Nelson D."/>
            <person name="Scott J.G."/>
            <person name="Beeman R.W."/>
            <person name="Muthukrishnan S."/>
            <person name="Kramer K.J."/>
            <person name="Arakane Y."/>
            <person name="Beeman R.W."/>
            <person name="Zhu Q."/>
            <person name="Hogenkamp D."/>
            <person name="Dixit R."/>
            <person name="Oppert B."/>
            <person name="Jiang H."/>
            <person name="Zou Z."/>
            <person name="Marshall J."/>
            <person name="Elpidina E."/>
            <person name="Vinokurov K."/>
            <person name="Oppert C."/>
            <person name="Zou Z."/>
            <person name="Evans J."/>
            <person name="Lu Z."/>
            <person name="Zhao P."/>
            <person name="Sumathipala N."/>
            <person name="Altincicek B."/>
            <person name="Vilcinskas A."/>
            <person name="Williams M."/>
            <person name="Hultmark D."/>
            <person name="Hetru C."/>
            <person name="Jiang H."/>
            <person name="Grimmelikhuijzen C.J."/>
            <person name="Hauser F."/>
            <person name="Cazzamali G."/>
            <person name="Williamson M."/>
            <person name="Park Y."/>
            <person name="Li B."/>
            <person name="Tanaka Y."/>
            <person name="Predel R."/>
            <person name="Neupert S."/>
            <person name="Schachtner J."/>
            <person name="Verleyen P."/>
            <person name="Raible F."/>
            <person name="Bork P."/>
            <person name="Friedrich M."/>
            <person name="Walden K.K."/>
            <person name="Robertson H.M."/>
            <person name="Angeli S."/>
            <person name="Foret S."/>
            <person name="Bucher G."/>
            <person name="Schuetz S."/>
            <person name="Maleszka R."/>
            <person name="Wimmer E.A."/>
            <person name="Beeman R.W."/>
            <person name="Lorenzen M."/>
            <person name="Tomoyasu Y."/>
            <person name="Miller S.C."/>
            <person name="Grossmann D."/>
            <person name="Bucher G."/>
        </authorList>
    </citation>
    <scope>NUCLEOTIDE SEQUENCE [LARGE SCALE GENOMIC DNA]</scope>
    <source>
        <strain evidence="2 3">Georgia GA2</strain>
    </source>
</reference>
<organism evidence="2 3">
    <name type="scientific">Tribolium castaneum</name>
    <name type="common">Red flour beetle</name>
    <dbReference type="NCBI Taxonomy" id="7070"/>
    <lineage>
        <taxon>Eukaryota</taxon>
        <taxon>Metazoa</taxon>
        <taxon>Ecdysozoa</taxon>
        <taxon>Arthropoda</taxon>
        <taxon>Hexapoda</taxon>
        <taxon>Insecta</taxon>
        <taxon>Pterygota</taxon>
        <taxon>Neoptera</taxon>
        <taxon>Endopterygota</taxon>
        <taxon>Coleoptera</taxon>
        <taxon>Polyphaga</taxon>
        <taxon>Cucujiformia</taxon>
        <taxon>Tenebrionidae</taxon>
        <taxon>Tenebrionidae incertae sedis</taxon>
        <taxon>Tribolium</taxon>
    </lineage>
</organism>
<dbReference type="eggNOG" id="ENOG502SD0B">
    <property type="taxonomic scope" value="Eukaryota"/>
</dbReference>
<accession>D6WJ13</accession>
<proteinExistence type="predicted"/>
<dbReference type="EMBL" id="KQ971342">
    <property type="protein sequence ID" value="EFA03709.2"/>
    <property type="molecule type" value="Genomic_DNA"/>
</dbReference>
<name>D6WJ13_TRICA</name>
<evidence type="ECO:0000256" key="1">
    <source>
        <dbReference type="PROSITE-ProRule" id="PRU00497"/>
    </source>
</evidence>
<keyword evidence="3" id="KW-1185">Reference proteome</keyword>
<evidence type="ECO:0000313" key="2">
    <source>
        <dbReference type="EMBL" id="EFA03709.2"/>
    </source>
</evidence>
<evidence type="ECO:0000313" key="3">
    <source>
        <dbReference type="Proteomes" id="UP000007266"/>
    </source>
</evidence>
<dbReference type="InterPro" id="IPR000618">
    <property type="entry name" value="Insect_cuticle"/>
</dbReference>
<keyword evidence="1" id="KW-0193">Cuticle</keyword>
<dbReference type="AlphaFoldDB" id="D6WJ13"/>
<dbReference type="HOGENOM" id="CLU_2226557_0_0_1"/>
<dbReference type="InParanoid" id="D6WJ13"/>
<reference evidence="2 3" key="2">
    <citation type="journal article" date="2010" name="Nucleic Acids Res.">
        <title>BeetleBase in 2010: revisions to provide comprehensive genomic information for Tribolium castaneum.</title>
        <authorList>
            <person name="Kim H.S."/>
            <person name="Murphy T."/>
            <person name="Xia J."/>
            <person name="Caragea D."/>
            <person name="Park Y."/>
            <person name="Beeman R.W."/>
            <person name="Lorenzen M.D."/>
            <person name="Butcher S."/>
            <person name="Manak J.R."/>
            <person name="Brown S.J."/>
        </authorList>
    </citation>
    <scope>GENOME REANNOTATION</scope>
    <source>
        <strain evidence="2 3">Georgia GA2</strain>
    </source>
</reference>
<dbReference type="GO" id="GO:0042302">
    <property type="term" value="F:structural constituent of cuticle"/>
    <property type="evidence" value="ECO:0007669"/>
    <property type="project" value="UniProtKB-UniRule"/>
</dbReference>
<protein>
    <submittedName>
        <fullName evidence="2">Uncharacterized protein</fullName>
    </submittedName>
</protein>
<gene>
    <name evidence="2" type="primary">AUGUSTUS-3.0.2_13814</name>
    <name evidence="2" type="ORF">TcasGA2_TC013814</name>
</gene>
<sequence>MRSSTRSGMRLTKPKSFLEPDGKIRVVEYQVNGKAGFRAVVTFRKPPTGYPILKHLKFPEDYRHPFTHARPVAVISNDLFHPGKTYPNLPE</sequence>